<dbReference type="NCBIfam" id="TIGR02967">
    <property type="entry name" value="guan_deamin"/>
    <property type="match status" value="1"/>
</dbReference>
<dbReference type="GO" id="GO:0006147">
    <property type="term" value="P:guanine catabolic process"/>
    <property type="evidence" value="ECO:0007669"/>
    <property type="project" value="UniProtKB-UniRule"/>
</dbReference>
<comment type="catalytic activity">
    <reaction evidence="8">
        <text>guanine + H2O + H(+) = xanthine + NH4(+)</text>
        <dbReference type="Rhea" id="RHEA:14665"/>
        <dbReference type="ChEBI" id="CHEBI:15377"/>
        <dbReference type="ChEBI" id="CHEBI:15378"/>
        <dbReference type="ChEBI" id="CHEBI:16235"/>
        <dbReference type="ChEBI" id="CHEBI:17712"/>
        <dbReference type="ChEBI" id="CHEBI:28938"/>
        <dbReference type="EC" id="3.5.4.3"/>
    </reaction>
</comment>
<dbReference type="NCBIfam" id="NF006679">
    <property type="entry name" value="PRK09228.1"/>
    <property type="match status" value="1"/>
</dbReference>
<comment type="similarity">
    <text evidence="2 8">Belongs to the metallo-dependent hydrolases superfamily. ATZ/TRZ family.</text>
</comment>
<dbReference type="Proteomes" id="UP000590811">
    <property type="component" value="Unassembled WGS sequence"/>
</dbReference>
<dbReference type="AlphaFoldDB" id="A0A839PS15"/>
<dbReference type="Pfam" id="PF01979">
    <property type="entry name" value="Amidohydro_1"/>
    <property type="match status" value="1"/>
</dbReference>
<dbReference type="InterPro" id="IPR032466">
    <property type="entry name" value="Metal_Hydrolase"/>
</dbReference>
<evidence type="ECO:0000313" key="11">
    <source>
        <dbReference type="Proteomes" id="UP000590811"/>
    </source>
</evidence>
<dbReference type="InterPro" id="IPR051607">
    <property type="entry name" value="Metallo-dep_hydrolases"/>
</dbReference>
<dbReference type="SUPFAM" id="SSF51556">
    <property type="entry name" value="Metallo-dependent hydrolases"/>
    <property type="match status" value="1"/>
</dbReference>
<dbReference type="EC" id="3.5.4.3" evidence="3 7"/>
<evidence type="ECO:0000256" key="7">
    <source>
        <dbReference type="NCBIfam" id="TIGR02967"/>
    </source>
</evidence>
<name>A0A839PS15_9MICO</name>
<protein>
    <recommendedName>
        <fullName evidence="3 7">Guanine deaminase</fullName>
        <shortName evidence="8">Guanase</shortName>
        <ecNumber evidence="3 7">3.5.4.3</ecNumber>
    </recommendedName>
    <alternativeName>
        <fullName evidence="8">Guanine aminohydrolase</fullName>
    </alternativeName>
</protein>
<evidence type="ECO:0000256" key="1">
    <source>
        <dbReference type="ARBA" id="ARBA00004984"/>
    </source>
</evidence>
<keyword evidence="5 8" id="KW-0378">Hydrolase</keyword>
<dbReference type="PANTHER" id="PTHR11271">
    <property type="entry name" value="GUANINE DEAMINASE"/>
    <property type="match status" value="1"/>
</dbReference>
<organism evidence="10 11">
    <name type="scientific">Terracoccus luteus</name>
    <dbReference type="NCBI Taxonomy" id="53356"/>
    <lineage>
        <taxon>Bacteria</taxon>
        <taxon>Bacillati</taxon>
        <taxon>Actinomycetota</taxon>
        <taxon>Actinomycetes</taxon>
        <taxon>Micrococcales</taxon>
        <taxon>Intrasporangiaceae</taxon>
        <taxon>Terracoccus</taxon>
    </lineage>
</organism>
<dbReference type="Gene3D" id="3.20.20.140">
    <property type="entry name" value="Metal-dependent hydrolases"/>
    <property type="match status" value="1"/>
</dbReference>
<comment type="caution">
    <text evidence="10">The sequence shown here is derived from an EMBL/GenBank/DDBJ whole genome shotgun (WGS) entry which is preliminary data.</text>
</comment>
<dbReference type="InterPro" id="IPR011059">
    <property type="entry name" value="Metal-dep_hydrolase_composite"/>
</dbReference>
<sequence length="430" mass="45144">MTLYRATVLDTPGSLTPTGVSLRAEEDAGILVEDGVITARGGFGSVAGTHPGHDVVDLRPGILLPGFVDTHVHFPQVRVIGALGMPLLEWLDRCALPEEARFADTGYAQQVAGEFVRGLASSGTTTALVFGSHFATAVDALFTEADRVGLRVTAGLVVSDRSLPEALLSTPERAYDEALELSRRWHGRGRSRCAVTPRFSYSATDDLLDACASVLKDAPGTLFTSHVNENPAEVAAVARLFADAQDYVDTYDRHGLVGPGTVLAHNVHATDRELSLLASQGACVAHCPTSNSALGSGLFPLRRHVEHGVHVALGSDVGAGTGFSLLKEGLQAYFMQQLLGADGLALTAPDLLHLATRAGALALGLGEQVGDLEVGRQFDAVWVRPRAAEPLDVGLRHAASAEDALAKVFALGTPTDVAGVWVGGDRVSTR</sequence>
<dbReference type="SUPFAM" id="SSF51338">
    <property type="entry name" value="Composite domain of metallo-dependent hydrolases"/>
    <property type="match status" value="1"/>
</dbReference>
<accession>A0A839PS15</accession>
<evidence type="ECO:0000256" key="5">
    <source>
        <dbReference type="ARBA" id="ARBA00022801"/>
    </source>
</evidence>
<dbReference type="GO" id="GO:0008892">
    <property type="term" value="F:guanine deaminase activity"/>
    <property type="evidence" value="ECO:0007669"/>
    <property type="project" value="UniProtKB-UniRule"/>
</dbReference>
<dbReference type="PANTHER" id="PTHR11271:SF6">
    <property type="entry name" value="GUANINE DEAMINASE"/>
    <property type="match status" value="1"/>
</dbReference>
<evidence type="ECO:0000256" key="8">
    <source>
        <dbReference type="RuleBase" id="RU366009"/>
    </source>
</evidence>
<dbReference type="Gene3D" id="2.30.40.10">
    <property type="entry name" value="Urease, subunit C, domain 1"/>
    <property type="match status" value="1"/>
</dbReference>
<dbReference type="GO" id="GO:0005829">
    <property type="term" value="C:cytosol"/>
    <property type="evidence" value="ECO:0007669"/>
    <property type="project" value="TreeGrafter"/>
</dbReference>
<evidence type="ECO:0000259" key="9">
    <source>
        <dbReference type="Pfam" id="PF01979"/>
    </source>
</evidence>
<comment type="function">
    <text evidence="8">Catalyzes the hydrolytic deamination of guanine, producing xanthine and ammonia.</text>
</comment>
<evidence type="ECO:0000256" key="3">
    <source>
        <dbReference type="ARBA" id="ARBA00012781"/>
    </source>
</evidence>
<dbReference type="InterPro" id="IPR006680">
    <property type="entry name" value="Amidohydro-rel"/>
</dbReference>
<evidence type="ECO:0000313" key="10">
    <source>
        <dbReference type="EMBL" id="MBB2987078.1"/>
    </source>
</evidence>
<evidence type="ECO:0000256" key="4">
    <source>
        <dbReference type="ARBA" id="ARBA00022723"/>
    </source>
</evidence>
<dbReference type="InterPro" id="IPR014311">
    <property type="entry name" value="Guanine_deaminase"/>
</dbReference>
<keyword evidence="6 8" id="KW-0862">Zinc</keyword>
<feature type="domain" description="Amidohydrolase-related" evidence="9">
    <location>
        <begin position="62"/>
        <end position="427"/>
    </location>
</feature>
<dbReference type="RefSeq" id="WP_184510297.1">
    <property type="nucleotide sequence ID" value="NZ_JACHVT010000004.1"/>
</dbReference>
<comment type="cofactor">
    <cofactor evidence="8">
        <name>Zn(2+)</name>
        <dbReference type="ChEBI" id="CHEBI:29105"/>
    </cofactor>
    <text evidence="8">Binds 1 zinc ion per subunit.</text>
</comment>
<gene>
    <name evidence="10" type="ORF">FHW14_002243</name>
</gene>
<dbReference type="EMBL" id="JACHVT010000004">
    <property type="protein sequence ID" value="MBB2987078.1"/>
    <property type="molecule type" value="Genomic_DNA"/>
</dbReference>
<reference evidence="10 11" key="1">
    <citation type="submission" date="2020-08" db="EMBL/GenBank/DDBJ databases">
        <title>Genomic Encyclopedia of Type Strains, Phase IV (KMG-V): Genome sequencing to study the core and pangenomes of soil and plant-associated prokaryotes.</title>
        <authorList>
            <person name="Whitman W."/>
        </authorList>
    </citation>
    <scope>NUCLEOTIDE SEQUENCE [LARGE SCALE GENOMIC DNA]</scope>
    <source>
        <strain evidence="10 11">B3ACCR2</strain>
    </source>
</reference>
<dbReference type="UniPathway" id="UPA00603">
    <property type="reaction ID" value="UER00660"/>
</dbReference>
<dbReference type="GO" id="GO:0008270">
    <property type="term" value="F:zinc ion binding"/>
    <property type="evidence" value="ECO:0007669"/>
    <property type="project" value="UniProtKB-UniRule"/>
</dbReference>
<comment type="pathway">
    <text evidence="1 8">Purine metabolism; guanine degradation; xanthine from guanine: step 1/1.</text>
</comment>
<evidence type="ECO:0000256" key="6">
    <source>
        <dbReference type="ARBA" id="ARBA00022833"/>
    </source>
</evidence>
<keyword evidence="4 8" id="KW-0479">Metal-binding</keyword>
<evidence type="ECO:0000256" key="2">
    <source>
        <dbReference type="ARBA" id="ARBA00006745"/>
    </source>
</evidence>
<proteinExistence type="inferred from homology"/>